<dbReference type="EMBL" id="CCKQ01002455">
    <property type="protein sequence ID" value="CDW73546.1"/>
    <property type="molecule type" value="Genomic_DNA"/>
</dbReference>
<keyword evidence="3" id="KW-1185">Reference proteome</keyword>
<reference evidence="2 3" key="1">
    <citation type="submission" date="2014-06" db="EMBL/GenBank/DDBJ databases">
        <authorList>
            <person name="Swart Estienne"/>
        </authorList>
    </citation>
    <scope>NUCLEOTIDE SEQUENCE [LARGE SCALE GENOMIC DNA]</scope>
    <source>
        <strain evidence="2 3">130c</strain>
    </source>
</reference>
<keyword evidence="1" id="KW-0812">Transmembrane</keyword>
<proteinExistence type="predicted"/>
<dbReference type="InParanoid" id="A0A077ZYC0"/>
<organism evidence="2 3">
    <name type="scientific">Stylonychia lemnae</name>
    <name type="common">Ciliate</name>
    <dbReference type="NCBI Taxonomy" id="5949"/>
    <lineage>
        <taxon>Eukaryota</taxon>
        <taxon>Sar</taxon>
        <taxon>Alveolata</taxon>
        <taxon>Ciliophora</taxon>
        <taxon>Intramacronucleata</taxon>
        <taxon>Spirotrichea</taxon>
        <taxon>Stichotrichia</taxon>
        <taxon>Sporadotrichida</taxon>
        <taxon>Oxytrichidae</taxon>
        <taxon>Stylonychinae</taxon>
        <taxon>Stylonychia</taxon>
    </lineage>
</organism>
<feature type="transmembrane region" description="Helical" evidence="1">
    <location>
        <begin position="288"/>
        <end position="313"/>
    </location>
</feature>
<sequence length="631" mass="73840">MTGGFLTLLSYFIIAVFFALQVLDVYNRKSSINTVTLYKSYDDSVQTFNATNFDFAFQLFQFFGNDKPIDNFFRYVSLRASQIDQVLVPNSEGVLEQQVKFTDLEIVPCTKDRLFGSDYFQKILDQKNQMFCLRRNDSIYITGSTSIFSLAVDACNQNYLDQYYKGQKCEKNQTTILRTLMNMVFLTHTTSRYFDLSEFEKDPIKVNVDSEYHFFVSSLFRQTNFYLKINKATRSDSMISSLLEYHETDYVECHVGREMSNDRIDDSKPYISVAFMLTSESKIIDRQVFTIVQALANTGGIIGIVFGLFSILIGPIQEFFFFQSFIADMFLTQDNPAAEIQEKTVKDKLYNKLNIKRLPTQDMIIDLINQKNGSNSTSKVFIYAHLIDQIVKRQAFVYQTKELFAKFVRTFIFRCKQYKSKRDHEFKIAKEQVLKQFDIETILKQVKVSYSISKVLLSKYQRHLIPYFKRNLISQIADKHLVQKQVQTQENKQNQKKQEIIRVQKEEKIRNYMAQVFTGLNEQNEKDQRILKMLFVGSDEQELKLNLKQKMLNGLLRQFSVQSARQKRTRSLNESNITDLDNTSTVIRTRPIIETQITTHTQSVRMNKKIPSVFQRQGQDEEYGDEIKLAI</sequence>
<evidence type="ECO:0000313" key="2">
    <source>
        <dbReference type="EMBL" id="CDW73546.1"/>
    </source>
</evidence>
<protein>
    <submittedName>
        <fullName evidence="2">Uncharacterized protein</fullName>
    </submittedName>
</protein>
<evidence type="ECO:0000313" key="3">
    <source>
        <dbReference type="Proteomes" id="UP000039865"/>
    </source>
</evidence>
<gene>
    <name evidence="2" type="primary">Contig876.g950</name>
    <name evidence="2" type="ORF">STYLEM_2528</name>
</gene>
<dbReference type="GO" id="GO:0005634">
    <property type="term" value="C:nucleus"/>
    <property type="evidence" value="ECO:0007669"/>
    <property type="project" value="TreeGrafter"/>
</dbReference>
<accession>A0A077ZYC0</accession>
<keyword evidence="1" id="KW-0472">Membrane</keyword>
<dbReference type="AlphaFoldDB" id="A0A077ZYC0"/>
<dbReference type="GO" id="GO:0007131">
    <property type="term" value="P:reciprocal meiotic recombination"/>
    <property type="evidence" value="ECO:0007669"/>
    <property type="project" value="TreeGrafter"/>
</dbReference>
<dbReference type="PANTHER" id="PTHR31398">
    <property type="entry name" value="MEIOTIC NUCLEAR DIVISION PROTEIN 1 HOMOLOG"/>
    <property type="match status" value="1"/>
</dbReference>
<dbReference type="OrthoDB" id="297234at2759"/>
<feature type="transmembrane region" description="Helical" evidence="1">
    <location>
        <begin position="6"/>
        <end position="26"/>
    </location>
</feature>
<dbReference type="PANTHER" id="PTHR31398:SF0">
    <property type="entry name" value="MEIOTIC NUCLEAR DIVISION PROTEIN 1 HOMOLOG"/>
    <property type="match status" value="1"/>
</dbReference>
<keyword evidence="1" id="KW-1133">Transmembrane helix</keyword>
<evidence type="ECO:0000256" key="1">
    <source>
        <dbReference type="SAM" id="Phobius"/>
    </source>
</evidence>
<dbReference type="Proteomes" id="UP000039865">
    <property type="component" value="Unassembled WGS sequence"/>
</dbReference>
<name>A0A077ZYC0_STYLE</name>